<dbReference type="SUPFAM" id="SSF53850">
    <property type="entry name" value="Periplasmic binding protein-like II"/>
    <property type="match status" value="1"/>
</dbReference>
<dbReference type="PANTHER" id="PTHR30429:SF1">
    <property type="entry name" value="D-METHIONINE-BINDING LIPOPROTEIN METQ-RELATED"/>
    <property type="match status" value="1"/>
</dbReference>
<dbReference type="EMBL" id="VNIP01000014">
    <property type="protein sequence ID" value="KAA1177055.1"/>
    <property type="molecule type" value="Genomic_DNA"/>
</dbReference>
<comment type="similarity">
    <text evidence="2">Belongs to the NlpA lipoprotein family.</text>
</comment>
<dbReference type="Gene3D" id="3.40.190.10">
    <property type="entry name" value="Periplasmic binding protein-like II"/>
    <property type="match status" value="2"/>
</dbReference>
<evidence type="ECO:0000313" key="8">
    <source>
        <dbReference type="Proteomes" id="UP000323608"/>
    </source>
</evidence>
<evidence type="ECO:0000256" key="4">
    <source>
        <dbReference type="ARBA" id="ARBA00023136"/>
    </source>
</evidence>
<evidence type="ECO:0000256" key="2">
    <source>
        <dbReference type="ARBA" id="ARBA00008973"/>
    </source>
</evidence>
<comment type="caution">
    <text evidence="7">The sequence shown here is derived from an EMBL/GenBank/DDBJ whole genome shotgun (WGS) entry which is preliminary data.</text>
</comment>
<dbReference type="OrthoDB" id="9812878at2"/>
<comment type="subcellular location">
    <subcellularLocation>
        <location evidence="1">Membrane</location>
        <topology evidence="1">Lipid-anchor</topology>
    </subcellularLocation>
</comment>
<sequence length="275" mass="29724">MSLNREDDMRIHIAGLFSAILLAATGVAQAETIKVGVVPGVYADSIEAVIPEAKAKGLDIQVVEFSDWTTPNIALQSGDIDVNYFQHQPFLNNAIKERGYDFVSAGIGVLANIGIYSLKYKNFADVPQNGKVAIANDPVNQGRGLLLLQKAGLIKLKDGVGFKGTLDDIVDNPKKLTFNEVEGPQLARMTGDVDLAQGYPHFIVASKAFDPSSGLIYSGVDDKQFAIIFAVQKQKVNDAGIKELVALYQNSPAVRAAISKAFANDQKLYTLPWLN</sequence>
<keyword evidence="4" id="KW-0472">Membrane</keyword>
<dbReference type="GO" id="GO:0016020">
    <property type="term" value="C:membrane"/>
    <property type="evidence" value="ECO:0007669"/>
    <property type="project" value="UniProtKB-SubCell"/>
</dbReference>
<evidence type="ECO:0000256" key="6">
    <source>
        <dbReference type="ARBA" id="ARBA00023288"/>
    </source>
</evidence>
<dbReference type="InterPro" id="IPR004872">
    <property type="entry name" value="Lipoprotein_NlpA"/>
</dbReference>
<dbReference type="Proteomes" id="UP000323608">
    <property type="component" value="Unassembled WGS sequence"/>
</dbReference>
<name>A0A5B0VSF3_RHITR</name>
<dbReference type="PANTHER" id="PTHR30429">
    <property type="entry name" value="D-METHIONINE-BINDING LIPOPROTEIN METQ"/>
    <property type="match status" value="1"/>
</dbReference>
<keyword evidence="3" id="KW-0732">Signal</keyword>
<evidence type="ECO:0000256" key="3">
    <source>
        <dbReference type="ARBA" id="ARBA00022729"/>
    </source>
</evidence>
<keyword evidence="5" id="KW-0564">Palmitate</keyword>
<dbReference type="AlphaFoldDB" id="A0A5B0VSF3"/>
<accession>A0A5B0VSF3</accession>
<evidence type="ECO:0000313" key="7">
    <source>
        <dbReference type="EMBL" id="KAA1177055.1"/>
    </source>
</evidence>
<evidence type="ECO:0000256" key="5">
    <source>
        <dbReference type="ARBA" id="ARBA00023139"/>
    </source>
</evidence>
<evidence type="ECO:0000256" key="1">
    <source>
        <dbReference type="ARBA" id="ARBA00004635"/>
    </source>
</evidence>
<reference evidence="7 8" key="1">
    <citation type="submission" date="2019-07" db="EMBL/GenBank/DDBJ databases">
        <title>The Draft Genome Sequence of Rhizobium tropici SARCC-755 Associated with Superior Nodulation on Pigeonpea (Cajanus cajan (L.) Millsp.).</title>
        <authorList>
            <person name="Bopape F.L."/>
            <person name="Hassen A.I."/>
            <person name="Swanevelder Z.H."/>
            <person name="Gwata E.T."/>
        </authorList>
    </citation>
    <scope>NUCLEOTIDE SEQUENCE [LARGE SCALE GENOMIC DNA]</scope>
    <source>
        <strain evidence="7 8">SARCC-755</strain>
    </source>
</reference>
<organism evidence="7 8">
    <name type="scientific">Rhizobium tropici</name>
    <dbReference type="NCBI Taxonomy" id="398"/>
    <lineage>
        <taxon>Bacteria</taxon>
        <taxon>Pseudomonadati</taxon>
        <taxon>Pseudomonadota</taxon>
        <taxon>Alphaproteobacteria</taxon>
        <taxon>Hyphomicrobiales</taxon>
        <taxon>Rhizobiaceae</taxon>
        <taxon>Rhizobium/Agrobacterium group</taxon>
        <taxon>Rhizobium</taxon>
    </lineage>
</organism>
<gene>
    <name evidence="7" type="ORF">FP026_26215</name>
</gene>
<proteinExistence type="inferred from homology"/>
<protein>
    <submittedName>
        <fullName evidence="7">MetQ/NlpA family ABC transporter substrate-binding protein</fullName>
    </submittedName>
</protein>
<keyword evidence="6" id="KW-0449">Lipoprotein</keyword>
<dbReference type="Pfam" id="PF03180">
    <property type="entry name" value="Lipoprotein_9"/>
    <property type="match status" value="1"/>
</dbReference>